<evidence type="ECO:0000256" key="3">
    <source>
        <dbReference type="ARBA" id="ARBA00009914"/>
    </source>
</evidence>
<dbReference type="AlphaFoldDB" id="A0A9P6KBQ3"/>
<dbReference type="GO" id="GO:0005634">
    <property type="term" value="C:nucleus"/>
    <property type="evidence" value="ECO:0007669"/>
    <property type="project" value="UniProtKB-SubCell"/>
</dbReference>
<dbReference type="GO" id="GO:0051301">
    <property type="term" value="P:cell division"/>
    <property type="evidence" value="ECO:0007669"/>
    <property type="project" value="UniProtKB-KW"/>
</dbReference>
<protein>
    <recommendedName>
        <fullName evidence="11">Borealin N-terminal domain-containing protein</fullName>
    </recommendedName>
</protein>
<organism evidence="12 13">
    <name type="scientific">Lunasporangiospora selenospora</name>
    <dbReference type="NCBI Taxonomy" id="979761"/>
    <lineage>
        <taxon>Eukaryota</taxon>
        <taxon>Fungi</taxon>
        <taxon>Fungi incertae sedis</taxon>
        <taxon>Mucoromycota</taxon>
        <taxon>Mortierellomycotina</taxon>
        <taxon>Mortierellomycetes</taxon>
        <taxon>Mortierellales</taxon>
        <taxon>Mortierellaceae</taxon>
        <taxon>Lunasporangiospora</taxon>
    </lineage>
</organism>
<gene>
    <name evidence="12" type="ORF">BGW38_005075</name>
</gene>
<dbReference type="GO" id="GO:0032133">
    <property type="term" value="C:chromosome passenger complex"/>
    <property type="evidence" value="ECO:0007669"/>
    <property type="project" value="TreeGrafter"/>
</dbReference>
<reference evidence="12" key="1">
    <citation type="journal article" date="2020" name="Fungal Divers.">
        <title>Resolving the Mortierellaceae phylogeny through synthesis of multi-gene phylogenetics and phylogenomics.</title>
        <authorList>
            <person name="Vandepol N."/>
            <person name="Liber J."/>
            <person name="Desiro A."/>
            <person name="Na H."/>
            <person name="Kennedy M."/>
            <person name="Barry K."/>
            <person name="Grigoriev I.V."/>
            <person name="Miller A.N."/>
            <person name="O'Donnell K."/>
            <person name="Stajich J.E."/>
            <person name="Bonito G."/>
        </authorList>
    </citation>
    <scope>NUCLEOTIDE SEQUENCE</scope>
    <source>
        <strain evidence="12">KOD1015</strain>
    </source>
</reference>
<evidence type="ECO:0000256" key="2">
    <source>
        <dbReference type="ARBA" id="ARBA00004584"/>
    </source>
</evidence>
<keyword evidence="13" id="KW-1185">Reference proteome</keyword>
<keyword evidence="5" id="KW-0132">Cell division</keyword>
<evidence type="ECO:0000256" key="9">
    <source>
        <dbReference type="ARBA" id="ARBA00023328"/>
    </source>
</evidence>
<dbReference type="PANTHER" id="PTHR16040">
    <property type="entry name" value="AUSTRALIN, ISOFORM A-RELATED"/>
    <property type="match status" value="1"/>
</dbReference>
<feature type="compositionally biased region" description="Polar residues" evidence="10">
    <location>
        <begin position="209"/>
        <end position="223"/>
    </location>
</feature>
<sequence length="238" mass="27066">MKPLSGYKDNREKRSTEYYQPLQLQSTIPLAPPPMSLLHPDQRSSKQDSIPGQEVDDAEEAENPLIYLTPNQREAAMENLEIEVMDRIQKLRASINVLTSSLQFRGEAELNRLPAVVRSMTMEEFCFKYNGSAKEYLQRQTSSKSVADTAFLHAMGLTHSKRKRDPAPQSNDFWRYKRPSREDHATSTFEAALSSRSTDESSTHHVLGTRSQPTSQSSSNRHQANPFVDARLSLRPKE</sequence>
<evidence type="ECO:0000256" key="1">
    <source>
        <dbReference type="ARBA" id="ARBA00004123"/>
    </source>
</evidence>
<comment type="subcellular location">
    <subcellularLocation>
        <location evidence="2">Chromosome</location>
        <location evidence="2">Centromere</location>
    </subcellularLocation>
    <subcellularLocation>
        <location evidence="1">Nucleus</location>
    </subcellularLocation>
</comment>
<proteinExistence type="inferred from homology"/>
<accession>A0A9P6KBQ3</accession>
<keyword evidence="9" id="KW-0137">Centromere</keyword>
<feature type="domain" description="Borealin N-terminal" evidence="11">
    <location>
        <begin position="72"/>
        <end position="126"/>
    </location>
</feature>
<keyword evidence="4" id="KW-0158">Chromosome</keyword>
<evidence type="ECO:0000256" key="7">
    <source>
        <dbReference type="ARBA" id="ARBA00023242"/>
    </source>
</evidence>
<feature type="region of interest" description="Disordered" evidence="10">
    <location>
        <begin position="1"/>
        <end position="63"/>
    </location>
</feature>
<dbReference type="InterPro" id="IPR018851">
    <property type="entry name" value="Borealin_N"/>
</dbReference>
<dbReference type="GO" id="GO:0000070">
    <property type="term" value="P:mitotic sister chromatid segregation"/>
    <property type="evidence" value="ECO:0007669"/>
    <property type="project" value="TreeGrafter"/>
</dbReference>
<evidence type="ECO:0000256" key="4">
    <source>
        <dbReference type="ARBA" id="ARBA00022454"/>
    </source>
</evidence>
<evidence type="ECO:0000259" key="11">
    <source>
        <dbReference type="Pfam" id="PF10444"/>
    </source>
</evidence>
<dbReference type="Pfam" id="PF10444">
    <property type="entry name" value="Nbl1_Borealin_N"/>
    <property type="match status" value="1"/>
</dbReference>
<comment type="caution">
    <text evidence="12">The sequence shown here is derived from an EMBL/GenBank/DDBJ whole genome shotgun (WGS) entry which is preliminary data.</text>
</comment>
<name>A0A9P6KBQ3_9FUNG</name>
<keyword evidence="6" id="KW-0498">Mitosis</keyword>
<evidence type="ECO:0000256" key="6">
    <source>
        <dbReference type="ARBA" id="ARBA00022776"/>
    </source>
</evidence>
<evidence type="ECO:0000313" key="13">
    <source>
        <dbReference type="Proteomes" id="UP000780801"/>
    </source>
</evidence>
<dbReference type="Proteomes" id="UP000780801">
    <property type="component" value="Unassembled WGS sequence"/>
</dbReference>
<dbReference type="Gene3D" id="6.10.250.1900">
    <property type="match status" value="1"/>
</dbReference>
<dbReference type="EMBL" id="JAABOA010003213">
    <property type="protein sequence ID" value="KAF9578905.1"/>
    <property type="molecule type" value="Genomic_DNA"/>
</dbReference>
<dbReference type="GO" id="GO:0051233">
    <property type="term" value="C:spindle midzone"/>
    <property type="evidence" value="ECO:0007669"/>
    <property type="project" value="TreeGrafter"/>
</dbReference>
<comment type="similarity">
    <text evidence="3">Belongs to the borealin family.</text>
</comment>
<keyword evidence="7" id="KW-0539">Nucleus</keyword>
<dbReference type="GO" id="GO:0000775">
    <property type="term" value="C:chromosome, centromeric region"/>
    <property type="evidence" value="ECO:0007669"/>
    <property type="project" value="UniProtKB-SubCell"/>
</dbReference>
<evidence type="ECO:0000256" key="8">
    <source>
        <dbReference type="ARBA" id="ARBA00023306"/>
    </source>
</evidence>
<keyword evidence="8" id="KW-0131">Cell cycle</keyword>
<dbReference type="PANTHER" id="PTHR16040:SF7">
    <property type="entry name" value="AUSTRALIN, ISOFORM A-RELATED"/>
    <property type="match status" value="1"/>
</dbReference>
<feature type="region of interest" description="Disordered" evidence="10">
    <location>
        <begin position="185"/>
        <end position="238"/>
    </location>
</feature>
<evidence type="ECO:0000256" key="5">
    <source>
        <dbReference type="ARBA" id="ARBA00022618"/>
    </source>
</evidence>
<dbReference type="OrthoDB" id="2392550at2759"/>
<dbReference type="InterPro" id="IPR018867">
    <property type="entry name" value="Cell_div_borealin"/>
</dbReference>
<evidence type="ECO:0000256" key="10">
    <source>
        <dbReference type="SAM" id="MobiDB-lite"/>
    </source>
</evidence>
<evidence type="ECO:0000313" key="12">
    <source>
        <dbReference type="EMBL" id="KAF9578905.1"/>
    </source>
</evidence>